<protein>
    <submittedName>
        <fullName evidence="2">MOSC domain-containing protein</fullName>
    </submittedName>
</protein>
<dbReference type="InterPro" id="IPR005303">
    <property type="entry name" value="MOCOS_middle"/>
</dbReference>
<dbReference type="InterPro" id="IPR005302">
    <property type="entry name" value="MoCF_Sase_C"/>
</dbReference>
<sequence>MQATLGHISEINRFPVKSFGGERLEHCDLEPHGMLGDRIGAFYDETKAGWNKFVTARNIPDMLAYQARYDNGEIRVTGADGRTFGWNDDLLGDIQKLTSTPISMSRLKEPHPEHSQLMSVDEGSLLLVTDASIRRLAELWGKDVDQRRFRGNFVVTLAGGAPDEEEWLGRTLAIGDVRLRVDSRCERCVMITMDPDTRAKDPSLLKQVNQSFGNHFGVYASVVRTGRIRLGDQVEWIAESEAEDGGE</sequence>
<proteinExistence type="predicted"/>
<dbReference type="EMBL" id="JAAAMV010000002">
    <property type="protein sequence ID" value="NBD23245.1"/>
    <property type="molecule type" value="Genomic_DNA"/>
</dbReference>
<dbReference type="Proteomes" id="UP000665561">
    <property type="component" value="Unassembled WGS sequence"/>
</dbReference>
<dbReference type="PROSITE" id="PS51340">
    <property type="entry name" value="MOSC"/>
    <property type="match status" value="1"/>
</dbReference>
<dbReference type="Gene3D" id="2.40.33.20">
    <property type="entry name" value="PK beta-barrel domain-like"/>
    <property type="match status" value="1"/>
</dbReference>
<accession>A0ABW9XKU5</accession>
<gene>
    <name evidence="2" type="ORF">GT019_05130</name>
</gene>
<feature type="domain" description="MOSC" evidence="1">
    <location>
        <begin position="77"/>
        <end position="237"/>
    </location>
</feature>
<comment type="caution">
    <text evidence="2">The sequence shown here is derived from an EMBL/GenBank/DDBJ whole genome shotgun (WGS) entry which is preliminary data.</text>
</comment>
<dbReference type="InterPro" id="IPR011037">
    <property type="entry name" value="Pyrv_Knase-like_insert_dom_sf"/>
</dbReference>
<reference evidence="2 3" key="1">
    <citation type="submission" date="2020-01" db="EMBL/GenBank/DDBJ databases">
        <title>Paenibacillus soybeanensis sp. nov. isolated from the nodules of soybean (Glycine max(L.) Merr).</title>
        <authorList>
            <person name="Wang H."/>
        </authorList>
    </citation>
    <scope>NUCLEOTIDE SEQUENCE [LARGE SCALE GENOMIC DNA]</scope>
    <source>
        <strain evidence="2 3">T1</strain>
    </source>
</reference>
<evidence type="ECO:0000313" key="3">
    <source>
        <dbReference type="Proteomes" id="UP000665561"/>
    </source>
</evidence>
<evidence type="ECO:0000313" key="2">
    <source>
        <dbReference type="EMBL" id="NBD23245.1"/>
    </source>
</evidence>
<dbReference type="Pfam" id="PF03476">
    <property type="entry name" value="MOSC_N"/>
    <property type="match status" value="1"/>
</dbReference>
<name>A0ABW9XKU5_9BACL</name>
<evidence type="ECO:0000259" key="1">
    <source>
        <dbReference type="PROSITE" id="PS51340"/>
    </source>
</evidence>
<dbReference type="Pfam" id="PF03473">
    <property type="entry name" value="MOSC"/>
    <property type="match status" value="1"/>
</dbReference>
<organism evidence="2 3">
    <name type="scientific">Paenibacillus glycinis</name>
    <dbReference type="NCBI Taxonomy" id="2697035"/>
    <lineage>
        <taxon>Bacteria</taxon>
        <taxon>Bacillati</taxon>
        <taxon>Bacillota</taxon>
        <taxon>Bacilli</taxon>
        <taxon>Bacillales</taxon>
        <taxon>Paenibacillaceae</taxon>
        <taxon>Paenibacillus</taxon>
    </lineage>
</organism>
<dbReference type="SUPFAM" id="SSF50800">
    <property type="entry name" value="PK beta-barrel domain-like"/>
    <property type="match status" value="1"/>
</dbReference>
<keyword evidence="3" id="KW-1185">Reference proteome</keyword>